<proteinExistence type="predicted"/>
<dbReference type="PROSITE" id="PS50949">
    <property type="entry name" value="HTH_GNTR"/>
    <property type="match status" value="1"/>
</dbReference>
<dbReference type="SUPFAM" id="SSF48008">
    <property type="entry name" value="GntR ligand-binding domain-like"/>
    <property type="match status" value="1"/>
</dbReference>
<dbReference type="SUPFAM" id="SSF46785">
    <property type="entry name" value="Winged helix' DNA-binding domain"/>
    <property type="match status" value="1"/>
</dbReference>
<dbReference type="InterPro" id="IPR036388">
    <property type="entry name" value="WH-like_DNA-bd_sf"/>
</dbReference>
<dbReference type="EMBL" id="JBHSHP010000012">
    <property type="protein sequence ID" value="MFC4754136.1"/>
    <property type="molecule type" value="Genomic_DNA"/>
</dbReference>
<evidence type="ECO:0000259" key="5">
    <source>
        <dbReference type="PROSITE" id="PS50949"/>
    </source>
</evidence>
<dbReference type="SMART" id="SM00895">
    <property type="entry name" value="FCD"/>
    <property type="match status" value="1"/>
</dbReference>
<dbReference type="PANTHER" id="PTHR43537:SF24">
    <property type="entry name" value="GLUCONATE OPERON TRANSCRIPTIONAL REPRESSOR"/>
    <property type="match status" value="1"/>
</dbReference>
<dbReference type="SMART" id="SM00345">
    <property type="entry name" value="HTH_GNTR"/>
    <property type="match status" value="1"/>
</dbReference>
<feature type="compositionally biased region" description="Low complexity" evidence="4">
    <location>
        <begin position="24"/>
        <end position="34"/>
    </location>
</feature>
<name>A0ABV9PM05_9ACTN</name>
<keyword evidence="7" id="KW-1185">Reference proteome</keyword>
<dbReference type="Gene3D" id="1.10.10.10">
    <property type="entry name" value="Winged helix-like DNA-binding domain superfamily/Winged helix DNA-binding domain"/>
    <property type="match status" value="1"/>
</dbReference>
<evidence type="ECO:0000313" key="7">
    <source>
        <dbReference type="Proteomes" id="UP001595836"/>
    </source>
</evidence>
<evidence type="ECO:0000256" key="1">
    <source>
        <dbReference type="ARBA" id="ARBA00023015"/>
    </source>
</evidence>
<dbReference type="InterPro" id="IPR011711">
    <property type="entry name" value="GntR_C"/>
</dbReference>
<keyword evidence="2" id="KW-0238">DNA-binding</keyword>
<dbReference type="CDD" id="cd07377">
    <property type="entry name" value="WHTH_GntR"/>
    <property type="match status" value="1"/>
</dbReference>
<dbReference type="Proteomes" id="UP001595836">
    <property type="component" value="Unassembled WGS sequence"/>
</dbReference>
<dbReference type="InterPro" id="IPR036390">
    <property type="entry name" value="WH_DNA-bd_sf"/>
</dbReference>
<feature type="domain" description="HTH gntR-type" evidence="5">
    <location>
        <begin position="40"/>
        <end position="110"/>
    </location>
</feature>
<keyword evidence="1" id="KW-0805">Transcription regulation</keyword>
<dbReference type="InterPro" id="IPR000524">
    <property type="entry name" value="Tscrpt_reg_HTH_GntR"/>
</dbReference>
<dbReference type="Pfam" id="PF07729">
    <property type="entry name" value="FCD"/>
    <property type="match status" value="1"/>
</dbReference>
<gene>
    <name evidence="6" type="ORF">ACFO7U_04985</name>
</gene>
<comment type="caution">
    <text evidence="6">The sequence shown here is derived from an EMBL/GenBank/DDBJ whole genome shotgun (WGS) entry which is preliminary data.</text>
</comment>
<evidence type="ECO:0000313" key="6">
    <source>
        <dbReference type="EMBL" id="MFC4754136.1"/>
    </source>
</evidence>
<dbReference type="RefSeq" id="WP_344987957.1">
    <property type="nucleotide sequence ID" value="NZ_BAABCD010000002.1"/>
</dbReference>
<evidence type="ECO:0000256" key="2">
    <source>
        <dbReference type="ARBA" id="ARBA00023125"/>
    </source>
</evidence>
<dbReference type="InterPro" id="IPR008920">
    <property type="entry name" value="TF_FadR/GntR_C"/>
</dbReference>
<protein>
    <submittedName>
        <fullName evidence="6">FadR/GntR family transcriptional regulator</fullName>
    </submittedName>
</protein>
<dbReference type="Pfam" id="PF00392">
    <property type="entry name" value="GntR"/>
    <property type="match status" value="1"/>
</dbReference>
<dbReference type="Gene3D" id="1.20.120.530">
    <property type="entry name" value="GntR ligand-binding domain-like"/>
    <property type="match status" value="1"/>
</dbReference>
<accession>A0ABV9PM05</accession>
<evidence type="ECO:0000256" key="4">
    <source>
        <dbReference type="SAM" id="MobiDB-lite"/>
    </source>
</evidence>
<feature type="region of interest" description="Disordered" evidence="4">
    <location>
        <begin position="1"/>
        <end position="36"/>
    </location>
</feature>
<reference evidence="7" key="1">
    <citation type="journal article" date="2019" name="Int. J. Syst. Evol. Microbiol.">
        <title>The Global Catalogue of Microorganisms (GCM) 10K type strain sequencing project: providing services to taxonomists for standard genome sequencing and annotation.</title>
        <authorList>
            <consortium name="The Broad Institute Genomics Platform"/>
            <consortium name="The Broad Institute Genome Sequencing Center for Infectious Disease"/>
            <person name="Wu L."/>
            <person name="Ma J."/>
        </authorList>
    </citation>
    <scope>NUCLEOTIDE SEQUENCE [LARGE SCALE GENOMIC DNA]</scope>
    <source>
        <strain evidence="7">JCM 11882</strain>
    </source>
</reference>
<dbReference type="PANTHER" id="PTHR43537">
    <property type="entry name" value="TRANSCRIPTIONAL REGULATOR, GNTR FAMILY"/>
    <property type="match status" value="1"/>
</dbReference>
<dbReference type="PRINTS" id="PR00035">
    <property type="entry name" value="HTHGNTR"/>
</dbReference>
<organism evidence="6 7">
    <name type="scientific">Dietzia aurantiaca</name>
    <dbReference type="NCBI Taxonomy" id="983873"/>
    <lineage>
        <taxon>Bacteria</taxon>
        <taxon>Bacillati</taxon>
        <taxon>Actinomycetota</taxon>
        <taxon>Actinomycetes</taxon>
        <taxon>Mycobacteriales</taxon>
        <taxon>Dietziaceae</taxon>
        <taxon>Dietzia</taxon>
    </lineage>
</organism>
<keyword evidence="3" id="KW-0804">Transcription</keyword>
<evidence type="ECO:0000256" key="3">
    <source>
        <dbReference type="ARBA" id="ARBA00023163"/>
    </source>
</evidence>
<sequence length="277" mass="29958">MSAKKRPASAKDGSARPEGTDRTPGAGIPIAAGGSVLRPPKAAESVARDIVKDIRALGLRPGDNLPSEAEMLKDYEVSRESLREGLRLLEVQGMITIRRGPGGGPQVGTVDSANLGRMEALYFHLAGATYEELFEAWIFSEGELARRAAANPDAELRAAVMEPYLSGDVDEEAHDDLEVYMSGHEGFHGSVAGLAGNKVFQISFRAFGLLVAHHIAMIGDVRMIHDVLVDDHLQLARIIADGDVEQAGELMERHLRSVIEINRAQFGTKLDGDVDWL</sequence>